<keyword evidence="1" id="KW-0004">4Fe-4S</keyword>
<evidence type="ECO:0000256" key="1">
    <source>
        <dbReference type="ARBA" id="ARBA00022485"/>
    </source>
</evidence>
<reference evidence="6 7" key="1">
    <citation type="submission" date="2019-11" db="EMBL/GenBank/DDBJ databases">
        <title>Comparative genomics of hydrocarbon-degrading Desulfosarcina strains.</title>
        <authorList>
            <person name="Watanabe M."/>
            <person name="Kojima H."/>
            <person name="Fukui M."/>
        </authorList>
    </citation>
    <scope>NUCLEOTIDE SEQUENCE [LARGE SCALE GENOMIC DNA]</scope>
    <source>
        <strain evidence="7">oXyS1</strain>
    </source>
</reference>
<dbReference type="Pfam" id="PF12654">
    <property type="entry name" value="DUF3786"/>
    <property type="match status" value="1"/>
</dbReference>
<dbReference type="EMBL" id="AP021879">
    <property type="protein sequence ID" value="BBO91872.1"/>
    <property type="molecule type" value="Genomic_DNA"/>
</dbReference>
<keyword evidence="3" id="KW-0408">Iron</keyword>
<evidence type="ECO:0000313" key="6">
    <source>
        <dbReference type="EMBL" id="BBO91872.1"/>
    </source>
</evidence>
<accession>A0A5K8AGQ4</accession>
<evidence type="ECO:0000256" key="4">
    <source>
        <dbReference type="ARBA" id="ARBA00023014"/>
    </source>
</evidence>
<keyword evidence="4" id="KW-0411">Iron-sulfur</keyword>
<evidence type="ECO:0000313" key="7">
    <source>
        <dbReference type="Proteomes" id="UP000422108"/>
    </source>
</evidence>
<gene>
    <name evidence="6" type="ORF">DSCOOX_50520</name>
</gene>
<sequence>MPAPKNAMEIFKYLDKSNCRECGEKTCLAFAGAVFRGQKNIDDCPRIDRHVKEKFSTDVGDQTPLEENWDAFLEAMRQQIAGLDLSAAAERTGGHYKNGRLTLKILGKDFSVDDHGQLYSDIHVNPWVAAPFFDYVINARGDAPTGHWVSFRELKNGKDRYPLFQKRCEAAMKQVADGYTDLFDDVVHLFSGRQVERQFQSDISVVLAPLPKVPVMICYWRPDEGLGSSLNIFFDETADQNLDTGSVFSLGAGLTQMFQKLALRHGFTEASA</sequence>
<dbReference type="RefSeq" id="WP_155312715.1">
    <property type="nucleotide sequence ID" value="NZ_AP021879.1"/>
</dbReference>
<keyword evidence="7" id="KW-1185">Reference proteome</keyword>
<dbReference type="Proteomes" id="UP000422108">
    <property type="component" value="Chromosome"/>
</dbReference>
<proteinExistence type="predicted"/>
<dbReference type="InterPro" id="IPR007202">
    <property type="entry name" value="4Fe-4S_dom"/>
</dbReference>
<feature type="domain" description="4Fe-4S" evidence="5">
    <location>
        <begin position="1"/>
        <end position="61"/>
    </location>
</feature>
<keyword evidence="2" id="KW-0479">Metal-binding</keyword>
<dbReference type="GO" id="GO:0051539">
    <property type="term" value="F:4 iron, 4 sulfur cluster binding"/>
    <property type="evidence" value="ECO:0007669"/>
    <property type="project" value="UniProtKB-KW"/>
</dbReference>
<evidence type="ECO:0000259" key="5">
    <source>
        <dbReference type="PROSITE" id="PS51656"/>
    </source>
</evidence>
<evidence type="ECO:0000256" key="3">
    <source>
        <dbReference type="ARBA" id="ARBA00023004"/>
    </source>
</evidence>
<dbReference type="InterPro" id="IPR024264">
    <property type="entry name" value="DUF3786"/>
</dbReference>
<evidence type="ECO:0000256" key="2">
    <source>
        <dbReference type="ARBA" id="ARBA00022723"/>
    </source>
</evidence>
<dbReference type="PROSITE" id="PS51656">
    <property type="entry name" value="4FE4S"/>
    <property type="match status" value="1"/>
</dbReference>
<organism evidence="6 7">
    <name type="scientific">Desulfosarcina ovata subsp. ovata</name>
    <dbReference type="NCBI Taxonomy" id="2752305"/>
    <lineage>
        <taxon>Bacteria</taxon>
        <taxon>Pseudomonadati</taxon>
        <taxon>Thermodesulfobacteriota</taxon>
        <taxon>Desulfobacteria</taxon>
        <taxon>Desulfobacterales</taxon>
        <taxon>Desulfosarcinaceae</taxon>
        <taxon>Desulfosarcina</taxon>
    </lineage>
</organism>
<name>A0A5K8AGQ4_9BACT</name>
<dbReference type="Gene3D" id="1.10.15.40">
    <property type="entry name" value="Electron transport complex subunit B, putative Fe-S cluster"/>
    <property type="match status" value="1"/>
</dbReference>
<dbReference type="GO" id="GO:0046872">
    <property type="term" value="F:metal ion binding"/>
    <property type="evidence" value="ECO:0007669"/>
    <property type="project" value="UniProtKB-KW"/>
</dbReference>
<dbReference type="Pfam" id="PF04060">
    <property type="entry name" value="FeS"/>
    <property type="match status" value="1"/>
</dbReference>
<protein>
    <recommendedName>
        <fullName evidence="5">4Fe-4S domain-containing protein</fullName>
    </recommendedName>
</protein>
<dbReference type="AlphaFoldDB" id="A0A5K8AGQ4"/>